<dbReference type="Pfam" id="PF00072">
    <property type="entry name" value="Response_reg"/>
    <property type="match status" value="1"/>
</dbReference>
<dbReference type="CDD" id="cd16919">
    <property type="entry name" value="HATPase_CckA-like"/>
    <property type="match status" value="1"/>
</dbReference>
<evidence type="ECO:0000256" key="8">
    <source>
        <dbReference type="SAM" id="MobiDB-lite"/>
    </source>
</evidence>
<feature type="coiled-coil region" evidence="7">
    <location>
        <begin position="512"/>
        <end position="539"/>
    </location>
</feature>
<dbReference type="Gene3D" id="3.30.450.20">
    <property type="entry name" value="PAS domain"/>
    <property type="match status" value="2"/>
</dbReference>
<dbReference type="AlphaFoldDB" id="A0A5C4N6R1"/>
<dbReference type="GO" id="GO:0000155">
    <property type="term" value="F:phosphorelay sensor kinase activity"/>
    <property type="evidence" value="ECO:0007669"/>
    <property type="project" value="InterPro"/>
</dbReference>
<dbReference type="SMART" id="SM00086">
    <property type="entry name" value="PAC"/>
    <property type="match status" value="2"/>
</dbReference>
<dbReference type="InterPro" id="IPR036890">
    <property type="entry name" value="HATPase_C_sf"/>
</dbReference>
<keyword evidence="14" id="KW-1185">Reference proteome</keyword>
<dbReference type="Gene3D" id="1.10.287.130">
    <property type="match status" value="1"/>
</dbReference>
<dbReference type="InterPro" id="IPR003594">
    <property type="entry name" value="HATPase_dom"/>
</dbReference>
<name>A0A5C4N6R1_9RHOB</name>
<dbReference type="Pfam" id="PF00512">
    <property type="entry name" value="HisKA"/>
    <property type="match status" value="1"/>
</dbReference>
<keyword evidence="5" id="KW-0418">Kinase</keyword>
<dbReference type="InterPro" id="IPR003018">
    <property type="entry name" value="GAF"/>
</dbReference>
<dbReference type="SMART" id="SM00388">
    <property type="entry name" value="HisKA"/>
    <property type="match status" value="1"/>
</dbReference>
<dbReference type="EC" id="2.7.13.3" evidence="2"/>
<feature type="domain" description="PAS" evidence="11">
    <location>
        <begin position="116"/>
        <end position="165"/>
    </location>
</feature>
<dbReference type="Pfam" id="PF13426">
    <property type="entry name" value="PAS_9"/>
    <property type="match status" value="1"/>
</dbReference>
<evidence type="ECO:0000256" key="6">
    <source>
        <dbReference type="PROSITE-ProRule" id="PRU00169"/>
    </source>
</evidence>
<feature type="modified residue" description="4-aspartylphosphate" evidence="6">
    <location>
        <position position="1038"/>
    </location>
</feature>
<dbReference type="PRINTS" id="PR00344">
    <property type="entry name" value="BCTRLSENSOR"/>
</dbReference>
<feature type="region of interest" description="Disordered" evidence="8">
    <location>
        <begin position="35"/>
        <end position="61"/>
    </location>
</feature>
<dbReference type="InterPro" id="IPR001610">
    <property type="entry name" value="PAC"/>
</dbReference>
<evidence type="ECO:0000256" key="4">
    <source>
        <dbReference type="ARBA" id="ARBA00022679"/>
    </source>
</evidence>
<feature type="domain" description="PAC" evidence="12">
    <location>
        <begin position="166"/>
        <end position="220"/>
    </location>
</feature>
<evidence type="ECO:0000256" key="1">
    <source>
        <dbReference type="ARBA" id="ARBA00000085"/>
    </source>
</evidence>
<evidence type="ECO:0000256" key="3">
    <source>
        <dbReference type="ARBA" id="ARBA00022553"/>
    </source>
</evidence>
<feature type="coiled-coil region" evidence="7">
    <location>
        <begin position="689"/>
        <end position="734"/>
    </location>
</feature>
<evidence type="ECO:0000256" key="7">
    <source>
        <dbReference type="SAM" id="Coils"/>
    </source>
</evidence>
<keyword evidence="4" id="KW-0808">Transferase</keyword>
<dbReference type="InterPro" id="IPR036097">
    <property type="entry name" value="HisK_dim/P_sf"/>
</dbReference>
<evidence type="ECO:0000256" key="2">
    <source>
        <dbReference type="ARBA" id="ARBA00012438"/>
    </source>
</evidence>
<dbReference type="Pfam" id="PF08447">
    <property type="entry name" value="PAS_3"/>
    <property type="match status" value="1"/>
</dbReference>
<dbReference type="SMART" id="SM00091">
    <property type="entry name" value="PAS"/>
    <property type="match status" value="2"/>
</dbReference>
<evidence type="ECO:0000256" key="5">
    <source>
        <dbReference type="ARBA" id="ARBA00022777"/>
    </source>
</evidence>
<accession>A0A5C4N6R1</accession>
<dbReference type="NCBIfam" id="TIGR00229">
    <property type="entry name" value="sensory_box"/>
    <property type="match status" value="1"/>
</dbReference>
<evidence type="ECO:0000259" key="10">
    <source>
        <dbReference type="PROSITE" id="PS50110"/>
    </source>
</evidence>
<dbReference type="Gene3D" id="2.10.70.100">
    <property type="match status" value="1"/>
</dbReference>
<dbReference type="PROSITE" id="PS50110">
    <property type="entry name" value="RESPONSE_REGULATORY"/>
    <property type="match status" value="1"/>
</dbReference>
<gene>
    <name evidence="13" type="ORF">FHG71_15985</name>
</gene>
<sequence>MTQSAPVSFLIPFLAPSETGRCDREPLVEPARALSVHQHVAGSREPAGAGTRVRRDKNREHRLSEPIDRLPPEEALRDSRRIHAEITGFDAGTDPFVAAVRATRMPMIITNPRLPDNPVVFVNNAFCRLTGYERDEILGRNCRFLQGPDTDPAALSRIREAIAAVRSIEIDIRNHRKNGEPFWNRLLLAPVRDAHGDLAYFFASQVDVTLEREKLASLESSNAALLAELNGRLREQQARDEELRFALDAGRFGAWSLDLLSGELTTSPTCRATFGRDPDQPFDSADLLAAIHPDDRAAMQAAMAASVADRTEYDTSYRVVLPDGELRWVAVRGRPRYAEDGTPLLLAGVSLDVTEARRAELMREALLRLNDDLRDLDDPGDISFVAGRILAETLGVDRAGYGTVDSLTETIAIERDWNAPGVRSLAGRLRFRDFGSYIEELLRGETVAFADAESDPRTRATAGALKAIGAQAVVNVPMVEGGRTVALFYINHATPRRWRPDEIAFLRDVAERTRATIERRRAESALRDANDRLRFLDALGRATATAGDADAVMAITTERLGLHLGATICAYADMDPDEDGFDIRGDWAAPGAQSIVGRYRLAAFGVEAERELRAGRPLVIEDARAELAPEAAATFEGIGIRATICVPLRRDGRLTALMAVHHAVPHRWTAAERAVIREVTDRSWAHIERARAEAALRATADALRELNETLEIRVQERTRQLLEAEEALRQSQKMEAVGQLTGGLAHDFNNLLTGIGGSLEMIRTRLDQGRPETVARYLGAAEGAVKRAASLTHRLLAFSRRQTLDPRPTDVNRLVMEMEELIRRTVGPAVELDVAGAGDLWPTLVDPHQLENSLLNLCINARDAMPDGGRLTIETANRWLDPRMALPLDLDPGPYIALSVTDTGTGMTPEIVAKIFDPFFTTKPLGQGTGLGLSMIYGFARQSGGQVRVYSEPGQGTTMTIYLPRHQRAEESAPAPRPAAPVPGDGEVVLVIDDEPMIRMLIREVLDESGYGALEAEDGPSGLRLLQSGARIDLLITDVGLPGGLNGRQVADAARVLRPDLPIMFITGYAENAVVGNGHLDRQMSIVTKPFDMDLLARRIHAALRG</sequence>
<dbReference type="SMART" id="SM00448">
    <property type="entry name" value="REC"/>
    <property type="match status" value="1"/>
</dbReference>
<evidence type="ECO:0000259" key="9">
    <source>
        <dbReference type="PROSITE" id="PS50109"/>
    </source>
</evidence>
<dbReference type="InterPro" id="IPR000700">
    <property type="entry name" value="PAS-assoc_C"/>
</dbReference>
<dbReference type="InterPro" id="IPR011006">
    <property type="entry name" value="CheY-like_superfamily"/>
</dbReference>
<dbReference type="InterPro" id="IPR003661">
    <property type="entry name" value="HisK_dim/P_dom"/>
</dbReference>
<dbReference type="SUPFAM" id="SSF55874">
    <property type="entry name" value="ATPase domain of HSP90 chaperone/DNA topoisomerase II/histidine kinase"/>
    <property type="match status" value="1"/>
</dbReference>
<feature type="domain" description="PAC" evidence="12">
    <location>
        <begin position="313"/>
        <end position="365"/>
    </location>
</feature>
<evidence type="ECO:0000313" key="14">
    <source>
        <dbReference type="Proteomes" id="UP000305709"/>
    </source>
</evidence>
<dbReference type="InterPro" id="IPR029016">
    <property type="entry name" value="GAF-like_dom_sf"/>
</dbReference>
<comment type="catalytic activity">
    <reaction evidence="1">
        <text>ATP + protein L-histidine = ADP + protein N-phospho-L-histidine.</text>
        <dbReference type="EC" id="2.7.13.3"/>
    </reaction>
</comment>
<dbReference type="EMBL" id="VDFV01000030">
    <property type="protein sequence ID" value="TNC66828.1"/>
    <property type="molecule type" value="Genomic_DNA"/>
</dbReference>
<dbReference type="Pfam" id="PF01590">
    <property type="entry name" value="GAF"/>
    <property type="match status" value="2"/>
</dbReference>
<dbReference type="InterPro" id="IPR035965">
    <property type="entry name" value="PAS-like_dom_sf"/>
</dbReference>
<dbReference type="SMART" id="SM00387">
    <property type="entry name" value="HATPase_c"/>
    <property type="match status" value="1"/>
</dbReference>
<protein>
    <recommendedName>
        <fullName evidence="2">histidine kinase</fullName>
        <ecNumber evidence="2">2.7.13.3</ecNumber>
    </recommendedName>
</protein>
<dbReference type="SUPFAM" id="SSF55781">
    <property type="entry name" value="GAF domain-like"/>
    <property type="match status" value="2"/>
</dbReference>
<evidence type="ECO:0000313" key="13">
    <source>
        <dbReference type="EMBL" id="TNC66828.1"/>
    </source>
</evidence>
<dbReference type="Pfam" id="PF02518">
    <property type="entry name" value="HATPase_c"/>
    <property type="match status" value="1"/>
</dbReference>
<dbReference type="CDD" id="cd18161">
    <property type="entry name" value="REC_hyHK_blue-like"/>
    <property type="match status" value="1"/>
</dbReference>
<dbReference type="SUPFAM" id="SSF55785">
    <property type="entry name" value="PYP-like sensor domain (PAS domain)"/>
    <property type="match status" value="2"/>
</dbReference>
<reference evidence="13 14" key="1">
    <citation type="submission" date="2019-06" db="EMBL/GenBank/DDBJ databases">
        <authorList>
            <person name="Jiang L."/>
        </authorList>
    </citation>
    <scope>NUCLEOTIDE SEQUENCE [LARGE SCALE GENOMIC DNA]</scope>
    <source>
        <strain evidence="13 14">YIM 48858</strain>
    </source>
</reference>
<evidence type="ECO:0000259" key="12">
    <source>
        <dbReference type="PROSITE" id="PS50113"/>
    </source>
</evidence>
<dbReference type="SUPFAM" id="SSF52172">
    <property type="entry name" value="CheY-like"/>
    <property type="match status" value="1"/>
</dbReference>
<dbReference type="OrthoDB" id="9796100at2"/>
<evidence type="ECO:0000259" key="11">
    <source>
        <dbReference type="PROSITE" id="PS50112"/>
    </source>
</evidence>
<dbReference type="Proteomes" id="UP000305709">
    <property type="component" value="Unassembled WGS sequence"/>
</dbReference>
<dbReference type="PANTHER" id="PTHR43065">
    <property type="entry name" value="SENSOR HISTIDINE KINASE"/>
    <property type="match status" value="1"/>
</dbReference>
<dbReference type="InterPro" id="IPR013655">
    <property type="entry name" value="PAS_fold_3"/>
</dbReference>
<dbReference type="InterPro" id="IPR005467">
    <property type="entry name" value="His_kinase_dom"/>
</dbReference>
<dbReference type="PROSITE" id="PS50113">
    <property type="entry name" value="PAC"/>
    <property type="match status" value="2"/>
</dbReference>
<keyword evidence="7" id="KW-0175">Coiled coil</keyword>
<dbReference type="InterPro" id="IPR001789">
    <property type="entry name" value="Sig_transdc_resp-reg_receiver"/>
</dbReference>
<dbReference type="InterPro" id="IPR004358">
    <property type="entry name" value="Sig_transdc_His_kin-like_C"/>
</dbReference>
<proteinExistence type="predicted"/>
<dbReference type="SMART" id="SM00065">
    <property type="entry name" value="GAF"/>
    <property type="match status" value="2"/>
</dbReference>
<comment type="caution">
    <text evidence="13">The sequence shown here is derived from an EMBL/GenBank/DDBJ whole genome shotgun (WGS) entry which is preliminary data.</text>
</comment>
<dbReference type="PROSITE" id="PS50109">
    <property type="entry name" value="HIS_KIN"/>
    <property type="match status" value="1"/>
</dbReference>
<keyword evidence="3 6" id="KW-0597">Phosphoprotein</keyword>
<dbReference type="SUPFAM" id="SSF47384">
    <property type="entry name" value="Homodimeric domain of signal transducing histidine kinase"/>
    <property type="match status" value="1"/>
</dbReference>
<dbReference type="PANTHER" id="PTHR43065:SF42">
    <property type="entry name" value="TWO-COMPONENT SENSOR PPRA"/>
    <property type="match status" value="1"/>
</dbReference>
<dbReference type="Gene3D" id="3.30.450.40">
    <property type="match status" value="2"/>
</dbReference>
<dbReference type="PROSITE" id="PS50112">
    <property type="entry name" value="PAS"/>
    <property type="match status" value="1"/>
</dbReference>
<dbReference type="CDD" id="cd00130">
    <property type="entry name" value="PAS"/>
    <property type="match status" value="2"/>
</dbReference>
<feature type="domain" description="Response regulatory" evidence="10">
    <location>
        <begin position="988"/>
        <end position="1104"/>
    </location>
</feature>
<dbReference type="Gene3D" id="3.30.565.10">
    <property type="entry name" value="Histidine kinase-like ATPase, C-terminal domain"/>
    <property type="match status" value="1"/>
</dbReference>
<dbReference type="InterPro" id="IPR000014">
    <property type="entry name" value="PAS"/>
</dbReference>
<dbReference type="CDD" id="cd00082">
    <property type="entry name" value="HisKA"/>
    <property type="match status" value="1"/>
</dbReference>
<dbReference type="Gene3D" id="3.40.50.2300">
    <property type="match status" value="1"/>
</dbReference>
<organism evidence="13 14">
    <name type="scientific">Rubellimicrobium roseum</name>
    <dbReference type="NCBI Taxonomy" id="687525"/>
    <lineage>
        <taxon>Bacteria</taxon>
        <taxon>Pseudomonadati</taxon>
        <taxon>Pseudomonadota</taxon>
        <taxon>Alphaproteobacteria</taxon>
        <taxon>Rhodobacterales</taxon>
        <taxon>Roseobacteraceae</taxon>
        <taxon>Rubellimicrobium</taxon>
    </lineage>
</organism>
<feature type="domain" description="Histidine kinase" evidence="9">
    <location>
        <begin position="743"/>
        <end position="967"/>
    </location>
</feature>